<accession>A0AAX6EFJ7</accession>
<keyword evidence="3" id="KW-0378">Hydrolase</keyword>
<dbReference type="PROSITE" id="PS50164">
    <property type="entry name" value="GIY_YIG"/>
    <property type="match status" value="1"/>
</dbReference>
<gene>
    <name evidence="3" type="ORF">M6B38_191595</name>
</gene>
<reference evidence="3" key="1">
    <citation type="journal article" date="2023" name="GigaByte">
        <title>Genome assembly of the bearded iris, Iris pallida Lam.</title>
        <authorList>
            <person name="Bruccoleri R.E."/>
            <person name="Oakeley E.J."/>
            <person name="Faust A.M.E."/>
            <person name="Altorfer M."/>
            <person name="Dessus-Babus S."/>
            <person name="Burckhardt D."/>
            <person name="Oertli M."/>
            <person name="Naumann U."/>
            <person name="Petersen F."/>
            <person name="Wong J."/>
        </authorList>
    </citation>
    <scope>NUCLEOTIDE SEQUENCE</scope>
    <source>
        <strain evidence="3">GSM-AAB239-AS_SAM_17_03QT</strain>
    </source>
</reference>
<dbReference type="Proteomes" id="UP001140949">
    <property type="component" value="Unassembled WGS sequence"/>
</dbReference>
<name>A0AAX6EFJ7_IRIPA</name>
<keyword evidence="4" id="KW-1185">Reference proteome</keyword>
<dbReference type="EMBL" id="JANAVB010037018">
    <property type="protein sequence ID" value="KAJ6802796.1"/>
    <property type="molecule type" value="Genomic_DNA"/>
</dbReference>
<dbReference type="GO" id="GO:0004519">
    <property type="term" value="F:endonuclease activity"/>
    <property type="evidence" value="ECO:0007669"/>
    <property type="project" value="UniProtKB-KW"/>
</dbReference>
<evidence type="ECO:0000259" key="2">
    <source>
        <dbReference type="PROSITE" id="PS50164"/>
    </source>
</evidence>
<evidence type="ECO:0000256" key="1">
    <source>
        <dbReference type="SAM" id="MobiDB-lite"/>
    </source>
</evidence>
<dbReference type="PANTHER" id="PTHR20208:SF13">
    <property type="entry name" value="STRUCTURE-SPECIFIC ENDONUCLEASE SUBUNIT SLX1"/>
    <property type="match status" value="1"/>
</dbReference>
<dbReference type="Gene3D" id="3.40.1440.10">
    <property type="entry name" value="GIY-YIG endonuclease"/>
    <property type="match status" value="1"/>
</dbReference>
<sequence>MRKRLSTTFRSVKNNNNNPDPPPSSSSSSSSSPSKKKKAPASSSSTINTNVIKKEKKKKMTSSSAWSVYLIISSRLPKTYVGVTTNFSRRLKQHNGELKGGAKASSAGRPWTLACIVRGFLNRSEACEFEYKWKSISRKMPRKKKIEDDASIRLLQHREAALSRLKASFNCGHLLIEWQSNSL</sequence>
<protein>
    <submittedName>
        <fullName evidence="3">Structure-specific endonuclease subunit slx1</fullName>
    </submittedName>
</protein>
<proteinExistence type="predicted"/>
<dbReference type="Pfam" id="PF01541">
    <property type="entry name" value="GIY-YIG"/>
    <property type="match status" value="1"/>
</dbReference>
<comment type="caution">
    <text evidence="3">The sequence shown here is derived from an EMBL/GenBank/DDBJ whole genome shotgun (WGS) entry which is preliminary data.</text>
</comment>
<dbReference type="InterPro" id="IPR035901">
    <property type="entry name" value="GIY-YIG_endonuc_sf"/>
</dbReference>
<dbReference type="InterPro" id="IPR050381">
    <property type="entry name" value="SLX1_endonuclease"/>
</dbReference>
<reference evidence="3" key="2">
    <citation type="submission" date="2023-04" db="EMBL/GenBank/DDBJ databases">
        <authorList>
            <person name="Bruccoleri R.E."/>
            <person name="Oakeley E.J."/>
            <person name="Faust A.-M."/>
            <person name="Dessus-Babus S."/>
            <person name="Altorfer M."/>
            <person name="Burckhardt D."/>
            <person name="Oertli M."/>
            <person name="Naumann U."/>
            <person name="Petersen F."/>
            <person name="Wong J."/>
        </authorList>
    </citation>
    <scope>NUCLEOTIDE SEQUENCE</scope>
    <source>
        <strain evidence="3">GSM-AAB239-AS_SAM_17_03QT</strain>
        <tissue evidence="3">Leaf</tissue>
    </source>
</reference>
<keyword evidence="3" id="KW-0255">Endonuclease</keyword>
<organism evidence="3 4">
    <name type="scientific">Iris pallida</name>
    <name type="common">Sweet iris</name>
    <dbReference type="NCBI Taxonomy" id="29817"/>
    <lineage>
        <taxon>Eukaryota</taxon>
        <taxon>Viridiplantae</taxon>
        <taxon>Streptophyta</taxon>
        <taxon>Embryophyta</taxon>
        <taxon>Tracheophyta</taxon>
        <taxon>Spermatophyta</taxon>
        <taxon>Magnoliopsida</taxon>
        <taxon>Liliopsida</taxon>
        <taxon>Asparagales</taxon>
        <taxon>Iridaceae</taxon>
        <taxon>Iridoideae</taxon>
        <taxon>Irideae</taxon>
        <taxon>Iris</taxon>
    </lineage>
</organism>
<evidence type="ECO:0000313" key="3">
    <source>
        <dbReference type="EMBL" id="KAJ6802796.1"/>
    </source>
</evidence>
<keyword evidence="3" id="KW-0540">Nuclease</keyword>
<feature type="compositionally biased region" description="Polar residues" evidence="1">
    <location>
        <begin position="1"/>
        <end position="12"/>
    </location>
</feature>
<feature type="region of interest" description="Disordered" evidence="1">
    <location>
        <begin position="1"/>
        <end position="56"/>
    </location>
</feature>
<evidence type="ECO:0000313" key="4">
    <source>
        <dbReference type="Proteomes" id="UP001140949"/>
    </source>
</evidence>
<dbReference type="InterPro" id="IPR000305">
    <property type="entry name" value="GIY-YIG_endonuc"/>
</dbReference>
<feature type="domain" description="GIY-YIG" evidence="2">
    <location>
        <begin position="64"/>
        <end position="145"/>
    </location>
</feature>
<dbReference type="SUPFAM" id="SSF82771">
    <property type="entry name" value="GIY-YIG endonuclease"/>
    <property type="match status" value="1"/>
</dbReference>
<dbReference type="PANTHER" id="PTHR20208">
    <property type="entry name" value="STRUCTURE-SPECIFIC ENDONUCLEASE SUBUNIT SLX1"/>
    <property type="match status" value="1"/>
</dbReference>
<dbReference type="AlphaFoldDB" id="A0AAX6EFJ7"/>